<dbReference type="InterPro" id="IPR036249">
    <property type="entry name" value="Thioredoxin-like_sf"/>
</dbReference>
<feature type="compositionally biased region" description="Acidic residues" evidence="2">
    <location>
        <begin position="122"/>
        <end position="136"/>
    </location>
</feature>
<feature type="compositionally biased region" description="Basic and acidic residues" evidence="2">
    <location>
        <begin position="466"/>
        <end position="476"/>
    </location>
</feature>
<reference evidence="3" key="1">
    <citation type="submission" date="2024-04" db="UniProtKB">
        <authorList>
            <consortium name="EnsemblMetazoa"/>
        </authorList>
    </citation>
    <scope>IDENTIFICATION</scope>
    <source>
        <strain evidence="3">EBRO</strain>
    </source>
</reference>
<feature type="compositionally biased region" description="Acidic residues" evidence="2">
    <location>
        <begin position="568"/>
        <end position="580"/>
    </location>
</feature>
<dbReference type="InterPro" id="IPR006993">
    <property type="entry name" value="Glut_rich_SH3-bd"/>
</dbReference>
<dbReference type="PANTHER" id="PTHR12232:SF15">
    <property type="entry name" value="SH3 DOMAIN-BINDING GLUTAMIC ACID-RICH PROTEIN HOMOLOG"/>
    <property type="match status" value="1"/>
</dbReference>
<evidence type="ECO:0008006" key="5">
    <source>
        <dbReference type="Google" id="ProtNLM"/>
    </source>
</evidence>
<dbReference type="SUPFAM" id="SSF52833">
    <property type="entry name" value="Thioredoxin-like"/>
    <property type="match status" value="1"/>
</dbReference>
<dbReference type="InterPro" id="IPR051033">
    <property type="entry name" value="SH3BGR"/>
</dbReference>
<feature type="compositionally biased region" description="Polar residues" evidence="2">
    <location>
        <begin position="197"/>
        <end position="213"/>
    </location>
</feature>
<dbReference type="EnsemblMetazoa" id="ENSAATROPT011497">
    <property type="protein sequence ID" value="ENSAATROPP010400"/>
    <property type="gene ID" value="ENSAATROPG009359"/>
</dbReference>
<feature type="compositionally biased region" description="Acidic residues" evidence="2">
    <location>
        <begin position="454"/>
        <end position="464"/>
    </location>
</feature>
<feature type="compositionally biased region" description="Basic and acidic residues" evidence="2">
    <location>
        <begin position="312"/>
        <end position="347"/>
    </location>
</feature>
<dbReference type="CDD" id="cd03030">
    <property type="entry name" value="GRX_SH3BGR"/>
    <property type="match status" value="1"/>
</dbReference>
<protein>
    <recommendedName>
        <fullName evidence="5">SH3 domain-binding glutamic acid-rich protein</fullName>
    </recommendedName>
</protein>
<dbReference type="GO" id="GO:0005737">
    <property type="term" value="C:cytoplasm"/>
    <property type="evidence" value="ECO:0007669"/>
    <property type="project" value="TreeGrafter"/>
</dbReference>
<organism evidence="3 4">
    <name type="scientific">Anopheles atroparvus</name>
    <name type="common">European mosquito</name>
    <dbReference type="NCBI Taxonomy" id="41427"/>
    <lineage>
        <taxon>Eukaryota</taxon>
        <taxon>Metazoa</taxon>
        <taxon>Ecdysozoa</taxon>
        <taxon>Arthropoda</taxon>
        <taxon>Hexapoda</taxon>
        <taxon>Insecta</taxon>
        <taxon>Pterygota</taxon>
        <taxon>Neoptera</taxon>
        <taxon>Endopterygota</taxon>
        <taxon>Diptera</taxon>
        <taxon>Nematocera</taxon>
        <taxon>Culicoidea</taxon>
        <taxon>Culicidae</taxon>
        <taxon>Anophelinae</taxon>
        <taxon>Anopheles</taxon>
    </lineage>
</organism>
<dbReference type="Gene3D" id="3.40.30.10">
    <property type="entry name" value="Glutaredoxin"/>
    <property type="match status" value="1"/>
</dbReference>
<feature type="region of interest" description="Disordered" evidence="2">
    <location>
        <begin position="111"/>
        <end position="580"/>
    </location>
</feature>
<feature type="compositionally biased region" description="Acidic residues" evidence="2">
    <location>
        <begin position="280"/>
        <end position="293"/>
    </location>
</feature>
<sequence>MVIKVYVSGMSGNKEVKKRQQRVTMIMDSKHIEYTVIDITEPGQEGEKDFMQVNAQHKGCTISDPNPRHALPPQLFNDTEYCGDYDDFDMANEVDNLEVFLKLAAPAVPEVEHKNGGTTGEEATEATDAVVDDDENKENKTEDNADGGAVVAEAATEDGANETTAKEASGGEANDGKEAPAEDGGVDKEKKEESIVESLSTKQADGQSAGNELNENDKAANAQVVADGSEESEQAVERSVVEPTEATVKAVDLGTSITHKEGDDVDDGDRENPQSKDAVLENESDPHETDDDSTTNNDEKLKEDTLPNTDNLEPHKSTAVSMEKDTDAQVSDGKENVSLNEEDKVVSVEDEDESETSEDEQDSQNANIVSRLENETNVMQEQGAAEEQEENVLQKGDSMEVDSLPAFDEEKENIDADNPACLMTSPTDLDKENEQNVQLIEDPAETEPSQSSVNEEDEKDDSEIENSTKPEDRSSAEEPLPVETGSTNENASTPPPSAAIEEPPNAVEMDAEPDDEEEELLKTSAALAGKSEDAEEIDIEEAEEEEAALQPDQDDAAEDGISSKLVDTDDPMLAEQEQEE</sequence>
<evidence type="ECO:0000256" key="2">
    <source>
        <dbReference type="SAM" id="MobiDB-lite"/>
    </source>
</evidence>
<name>A0AAG5DHN4_ANOAO</name>
<keyword evidence="4" id="KW-1185">Reference proteome</keyword>
<proteinExistence type="inferred from homology"/>
<dbReference type="PANTHER" id="PTHR12232">
    <property type="entry name" value="SH3 DOMAIN-BINDING GLUTAMIC ACID-RICH-LIKE PROTEIN"/>
    <property type="match status" value="1"/>
</dbReference>
<feature type="compositionally biased region" description="Acidic residues" evidence="2">
    <location>
        <begin position="348"/>
        <end position="362"/>
    </location>
</feature>
<evidence type="ECO:0000256" key="1">
    <source>
        <dbReference type="ARBA" id="ARBA00007764"/>
    </source>
</evidence>
<evidence type="ECO:0000313" key="4">
    <source>
        <dbReference type="Proteomes" id="UP000075880"/>
    </source>
</evidence>
<dbReference type="AlphaFoldDB" id="A0AAG5DHN4"/>
<accession>A0AAG5DHN4</accession>
<dbReference type="Pfam" id="PF04908">
    <property type="entry name" value="SH3BGR"/>
    <property type="match status" value="1"/>
</dbReference>
<dbReference type="Proteomes" id="UP000075880">
    <property type="component" value="Unassembled WGS sequence"/>
</dbReference>
<feature type="compositionally biased region" description="Acidic residues" evidence="2">
    <location>
        <begin position="509"/>
        <end position="519"/>
    </location>
</feature>
<comment type="similarity">
    <text evidence="1">Belongs to the SH3BGR family.</text>
</comment>
<feature type="compositionally biased region" description="Acidic residues" evidence="2">
    <location>
        <begin position="533"/>
        <end position="558"/>
    </location>
</feature>
<feature type="compositionally biased region" description="Basic and acidic residues" evidence="2">
    <location>
        <begin position="174"/>
        <end position="194"/>
    </location>
</feature>
<evidence type="ECO:0000313" key="3">
    <source>
        <dbReference type="EnsemblMetazoa" id="ENSAATROPP010400"/>
    </source>
</evidence>